<evidence type="ECO:0000313" key="18">
    <source>
        <dbReference type="Proteomes" id="UP000221165"/>
    </source>
</evidence>
<feature type="compositionally biased region" description="Basic and acidic residues" evidence="15">
    <location>
        <begin position="332"/>
        <end position="346"/>
    </location>
</feature>
<dbReference type="Pfam" id="PF09202">
    <property type="entry name" value="Rio2_N"/>
    <property type="match status" value="1"/>
</dbReference>
<dbReference type="SUPFAM" id="SSF46785">
    <property type="entry name" value="Winged helix' DNA-binding domain"/>
    <property type="match status" value="1"/>
</dbReference>
<comment type="catalytic activity">
    <reaction evidence="12">
        <text>L-seryl-[protein] + ATP = O-phospho-L-seryl-[protein] + ADP + H(+)</text>
        <dbReference type="Rhea" id="RHEA:17989"/>
        <dbReference type="Rhea" id="RHEA-COMP:9863"/>
        <dbReference type="Rhea" id="RHEA-COMP:11604"/>
        <dbReference type="ChEBI" id="CHEBI:15378"/>
        <dbReference type="ChEBI" id="CHEBI:29999"/>
        <dbReference type="ChEBI" id="CHEBI:30616"/>
        <dbReference type="ChEBI" id="CHEBI:83421"/>
        <dbReference type="ChEBI" id="CHEBI:456216"/>
        <dbReference type="EC" id="2.7.11.1"/>
    </reaction>
</comment>
<accession>A0A2C6L8A1</accession>
<dbReference type="VEuPathDB" id="ToxoDB:CSUI_002566"/>
<comment type="caution">
    <text evidence="17">The sequence shown here is derived from an EMBL/GenBank/DDBJ whole genome shotgun (WGS) entry which is preliminary data.</text>
</comment>
<dbReference type="InterPro" id="IPR036388">
    <property type="entry name" value="WH-like_DNA-bd_sf"/>
</dbReference>
<dbReference type="InterPro" id="IPR036390">
    <property type="entry name" value="WH_DNA-bd_sf"/>
</dbReference>
<evidence type="ECO:0000256" key="8">
    <source>
        <dbReference type="ARBA" id="ARBA00022777"/>
    </source>
</evidence>
<gene>
    <name evidence="17" type="ORF">CSUI_002566</name>
</gene>
<proteinExistence type="inferred from homology"/>
<keyword evidence="9" id="KW-0067">ATP-binding</keyword>
<dbReference type="InterPro" id="IPR011009">
    <property type="entry name" value="Kinase-like_dom_sf"/>
</dbReference>
<sequence>MRLDAEIVRYMTKQEFRVLTAVEMGHKNHEFVPAPLVESIAALKRHSIRGVLATLCKNKLLHRTNHKYEGFKLTYLGYDFLALHALVKRGLISGVGSRMGVGKESDIHLCQNSEGKILVLKLHRLGRISFRSIKRNRDYLQHRQHASWMYLARLAALKEFSYLKALYTHHFPVPQPVDVNRHAVLMEHIDAIPFREVRELAHPSRVLEKLMQLIVRLAKSGLIHGDFNEFNLMIDDSEHITVIDLPQVVSIHHPNARAYFERDVECIKKLFERKFGIDVVLAPSFDTVMEEMASGADGKATTSTEDLTTTISDVLKSNELHALDDALDALRRQRDSGESGEERGAEDTPESEIGSETGVSPDEDGSRPAEELSEEDEEDSEAQEGSSSNEEVAGENLKADDASESDEDSSGPPSEGEQQMIPCYRPKLRR</sequence>
<protein>
    <recommendedName>
        <fullName evidence="13">Serine/threonine-protein kinase RIO2</fullName>
        <ecNumber evidence="3">2.7.11.1</ecNumber>
    </recommendedName>
    <alternativeName>
        <fullName evidence="14">Serine/threonine-protein kinase rio2</fullName>
    </alternativeName>
</protein>
<dbReference type="InterPro" id="IPR018935">
    <property type="entry name" value="RIO_kinase_CS"/>
</dbReference>
<dbReference type="FunFam" id="1.10.10.10:FF:000053">
    <property type="entry name" value="Serine/threonine-protein kinase RIO2"/>
    <property type="match status" value="1"/>
</dbReference>
<evidence type="ECO:0000256" key="9">
    <source>
        <dbReference type="ARBA" id="ARBA00022840"/>
    </source>
</evidence>
<comment type="catalytic activity">
    <reaction evidence="11">
        <text>L-threonyl-[protein] + ATP = O-phospho-L-threonyl-[protein] + ADP + H(+)</text>
        <dbReference type="Rhea" id="RHEA:46608"/>
        <dbReference type="Rhea" id="RHEA-COMP:11060"/>
        <dbReference type="Rhea" id="RHEA-COMP:11605"/>
        <dbReference type="ChEBI" id="CHEBI:15378"/>
        <dbReference type="ChEBI" id="CHEBI:30013"/>
        <dbReference type="ChEBI" id="CHEBI:30616"/>
        <dbReference type="ChEBI" id="CHEBI:61977"/>
        <dbReference type="ChEBI" id="CHEBI:456216"/>
        <dbReference type="EC" id="2.7.11.1"/>
    </reaction>
</comment>
<dbReference type="CDD" id="cd05144">
    <property type="entry name" value="RIO2_C"/>
    <property type="match status" value="1"/>
</dbReference>
<dbReference type="GO" id="GO:0046872">
    <property type="term" value="F:metal ion binding"/>
    <property type="evidence" value="ECO:0007669"/>
    <property type="project" value="UniProtKB-KW"/>
</dbReference>
<dbReference type="PANTHER" id="PTHR45852:SF1">
    <property type="entry name" value="SERINE_THREONINE-PROTEIN KINASE RIO2"/>
    <property type="match status" value="1"/>
</dbReference>
<evidence type="ECO:0000256" key="13">
    <source>
        <dbReference type="ARBA" id="ARBA00068353"/>
    </source>
</evidence>
<reference evidence="17 18" key="1">
    <citation type="journal article" date="2017" name="Int. J. Parasitol.">
        <title>The genome of the protozoan parasite Cystoisospora suis and a reverse vaccinology approach to identify vaccine candidates.</title>
        <authorList>
            <person name="Palmieri N."/>
            <person name="Shrestha A."/>
            <person name="Ruttkowski B."/>
            <person name="Beck T."/>
            <person name="Vogl C."/>
            <person name="Tomley F."/>
            <person name="Blake D.P."/>
            <person name="Joachim A."/>
        </authorList>
    </citation>
    <scope>NUCLEOTIDE SEQUENCE [LARGE SCALE GENOMIC DNA]</scope>
    <source>
        <strain evidence="17 18">Wien I</strain>
    </source>
</reference>
<evidence type="ECO:0000256" key="10">
    <source>
        <dbReference type="ARBA" id="ARBA00022842"/>
    </source>
</evidence>
<feature type="domain" description="RIO kinase" evidence="16">
    <location>
        <begin position="64"/>
        <end position="290"/>
    </location>
</feature>
<evidence type="ECO:0000256" key="6">
    <source>
        <dbReference type="ARBA" id="ARBA00022723"/>
    </source>
</evidence>
<keyword evidence="10" id="KW-0460">Magnesium</keyword>
<keyword evidence="4" id="KW-0723">Serine/threonine-protein kinase</keyword>
<dbReference type="EC" id="2.7.11.1" evidence="3"/>
<dbReference type="PROSITE" id="PS01245">
    <property type="entry name" value="RIO1"/>
    <property type="match status" value="1"/>
</dbReference>
<dbReference type="InterPro" id="IPR000687">
    <property type="entry name" value="RIO_kinase"/>
</dbReference>
<evidence type="ECO:0000259" key="16">
    <source>
        <dbReference type="SMART" id="SM00090"/>
    </source>
</evidence>
<evidence type="ECO:0000256" key="12">
    <source>
        <dbReference type="ARBA" id="ARBA00048679"/>
    </source>
</evidence>
<dbReference type="InterPro" id="IPR015285">
    <property type="entry name" value="RIO2_wHTH_N"/>
</dbReference>
<dbReference type="InterPro" id="IPR018934">
    <property type="entry name" value="RIO_dom"/>
</dbReference>
<dbReference type="SMART" id="SM00090">
    <property type="entry name" value="RIO"/>
    <property type="match status" value="1"/>
</dbReference>
<evidence type="ECO:0000313" key="17">
    <source>
        <dbReference type="EMBL" id="PHJ23585.1"/>
    </source>
</evidence>
<dbReference type="GO" id="GO:0005829">
    <property type="term" value="C:cytosol"/>
    <property type="evidence" value="ECO:0007669"/>
    <property type="project" value="TreeGrafter"/>
</dbReference>
<evidence type="ECO:0000256" key="14">
    <source>
        <dbReference type="ARBA" id="ARBA00068837"/>
    </source>
</evidence>
<dbReference type="Proteomes" id="UP000221165">
    <property type="component" value="Unassembled WGS sequence"/>
</dbReference>
<dbReference type="AlphaFoldDB" id="A0A2C6L8A1"/>
<comment type="cofactor">
    <cofactor evidence="1">
        <name>Mg(2+)</name>
        <dbReference type="ChEBI" id="CHEBI:18420"/>
    </cofactor>
</comment>
<evidence type="ECO:0000256" key="2">
    <source>
        <dbReference type="ARBA" id="ARBA00009196"/>
    </source>
</evidence>
<dbReference type="GO" id="GO:0030490">
    <property type="term" value="P:maturation of SSU-rRNA"/>
    <property type="evidence" value="ECO:0007669"/>
    <property type="project" value="TreeGrafter"/>
</dbReference>
<dbReference type="RefSeq" id="XP_067925260.1">
    <property type="nucleotide sequence ID" value="XM_068062766.1"/>
</dbReference>
<dbReference type="Gene3D" id="1.10.510.10">
    <property type="entry name" value="Transferase(Phosphotransferase) domain 1"/>
    <property type="match status" value="1"/>
</dbReference>
<dbReference type="SUPFAM" id="SSF56112">
    <property type="entry name" value="Protein kinase-like (PK-like)"/>
    <property type="match status" value="1"/>
</dbReference>
<keyword evidence="8" id="KW-0418">Kinase</keyword>
<dbReference type="EMBL" id="MIGC01001075">
    <property type="protein sequence ID" value="PHJ23585.1"/>
    <property type="molecule type" value="Genomic_DNA"/>
</dbReference>
<keyword evidence="6" id="KW-0479">Metal-binding</keyword>
<evidence type="ECO:0000256" key="7">
    <source>
        <dbReference type="ARBA" id="ARBA00022741"/>
    </source>
</evidence>
<evidence type="ECO:0000256" key="1">
    <source>
        <dbReference type="ARBA" id="ARBA00001946"/>
    </source>
</evidence>
<dbReference type="GO" id="GO:0005524">
    <property type="term" value="F:ATP binding"/>
    <property type="evidence" value="ECO:0007669"/>
    <property type="project" value="UniProtKB-KW"/>
</dbReference>
<dbReference type="PANTHER" id="PTHR45852">
    <property type="entry name" value="SER/THR-PROTEIN KINASE RIO2"/>
    <property type="match status" value="1"/>
</dbReference>
<evidence type="ECO:0000256" key="11">
    <source>
        <dbReference type="ARBA" id="ARBA00047899"/>
    </source>
</evidence>
<evidence type="ECO:0000256" key="4">
    <source>
        <dbReference type="ARBA" id="ARBA00022527"/>
    </source>
</evidence>
<feature type="region of interest" description="Disordered" evidence="15">
    <location>
        <begin position="332"/>
        <end position="430"/>
    </location>
</feature>
<dbReference type="Gene3D" id="3.30.200.20">
    <property type="entry name" value="Phosphorylase Kinase, domain 1"/>
    <property type="match status" value="1"/>
</dbReference>
<comment type="similarity">
    <text evidence="2">Belongs to the protein kinase superfamily. RIO-type Ser/Thr kinase family.</text>
</comment>
<keyword evidence="18" id="KW-1185">Reference proteome</keyword>
<dbReference type="GO" id="GO:0030688">
    <property type="term" value="C:preribosome, small subunit precursor"/>
    <property type="evidence" value="ECO:0007669"/>
    <property type="project" value="TreeGrafter"/>
</dbReference>
<dbReference type="GeneID" id="94425977"/>
<organism evidence="17 18">
    <name type="scientific">Cystoisospora suis</name>
    <dbReference type="NCBI Taxonomy" id="483139"/>
    <lineage>
        <taxon>Eukaryota</taxon>
        <taxon>Sar</taxon>
        <taxon>Alveolata</taxon>
        <taxon>Apicomplexa</taxon>
        <taxon>Conoidasida</taxon>
        <taxon>Coccidia</taxon>
        <taxon>Eucoccidiorida</taxon>
        <taxon>Eimeriorina</taxon>
        <taxon>Sarcocystidae</taxon>
        <taxon>Cystoisospora</taxon>
    </lineage>
</organism>
<dbReference type="Gene3D" id="1.10.10.10">
    <property type="entry name" value="Winged helix-like DNA-binding domain superfamily/Winged helix DNA-binding domain"/>
    <property type="match status" value="1"/>
</dbReference>
<dbReference type="InterPro" id="IPR030484">
    <property type="entry name" value="Rio2"/>
</dbReference>
<keyword evidence="5" id="KW-0808">Transferase</keyword>
<keyword evidence="7" id="KW-0547">Nucleotide-binding</keyword>
<evidence type="ECO:0000256" key="15">
    <source>
        <dbReference type="SAM" id="MobiDB-lite"/>
    </source>
</evidence>
<dbReference type="FunFam" id="3.30.200.20:FF:000052">
    <property type="entry name" value="Serine/threonine-protein kinase RIO2"/>
    <property type="match status" value="1"/>
</dbReference>
<dbReference type="OrthoDB" id="10258631at2759"/>
<dbReference type="GO" id="GO:0004674">
    <property type="term" value="F:protein serine/threonine kinase activity"/>
    <property type="evidence" value="ECO:0007669"/>
    <property type="project" value="UniProtKB-KW"/>
</dbReference>
<feature type="compositionally biased region" description="Acidic residues" evidence="15">
    <location>
        <begin position="371"/>
        <end position="382"/>
    </location>
</feature>
<name>A0A2C6L8A1_9APIC</name>
<dbReference type="Pfam" id="PF01163">
    <property type="entry name" value="RIO1"/>
    <property type="match status" value="1"/>
</dbReference>
<evidence type="ECO:0000256" key="3">
    <source>
        <dbReference type="ARBA" id="ARBA00012513"/>
    </source>
</evidence>
<evidence type="ECO:0000256" key="5">
    <source>
        <dbReference type="ARBA" id="ARBA00022679"/>
    </source>
</evidence>